<evidence type="ECO:0000313" key="3">
    <source>
        <dbReference type="Proteomes" id="UP000724148"/>
    </source>
</evidence>
<accession>A0A931SCA7</accession>
<dbReference type="Proteomes" id="UP000724148">
    <property type="component" value="Unassembled WGS sequence"/>
</dbReference>
<gene>
    <name evidence="2" type="ORF">HYT40_04020</name>
</gene>
<evidence type="ECO:0000313" key="2">
    <source>
        <dbReference type="EMBL" id="MBI2097278.1"/>
    </source>
</evidence>
<protein>
    <submittedName>
        <fullName evidence="2">Uncharacterized protein</fullName>
    </submittedName>
</protein>
<proteinExistence type="predicted"/>
<organism evidence="2 3">
    <name type="scientific">Candidatus Sungiibacteriota bacterium</name>
    <dbReference type="NCBI Taxonomy" id="2750080"/>
    <lineage>
        <taxon>Bacteria</taxon>
        <taxon>Candidatus Sungiibacteriota</taxon>
    </lineage>
</organism>
<dbReference type="EMBL" id="JACOZA010000099">
    <property type="protein sequence ID" value="MBI2097278.1"/>
    <property type="molecule type" value="Genomic_DNA"/>
</dbReference>
<feature type="region of interest" description="Disordered" evidence="1">
    <location>
        <begin position="48"/>
        <end position="77"/>
    </location>
</feature>
<reference evidence="2" key="1">
    <citation type="submission" date="2020-07" db="EMBL/GenBank/DDBJ databases">
        <title>Huge and variable diversity of episymbiotic CPR bacteria and DPANN archaea in groundwater ecosystems.</title>
        <authorList>
            <person name="He C.Y."/>
            <person name="Keren R."/>
            <person name="Whittaker M."/>
            <person name="Farag I.F."/>
            <person name="Doudna J."/>
            <person name="Cate J.H.D."/>
            <person name="Banfield J.F."/>
        </authorList>
    </citation>
    <scope>NUCLEOTIDE SEQUENCE</scope>
    <source>
        <strain evidence="2">NC_groundwater_193_Ag_S-0.1um_51_7</strain>
    </source>
</reference>
<dbReference type="AlphaFoldDB" id="A0A931SCA7"/>
<sequence>MGYWIIQIEGYGPHHNRDYPKDADKMAEVFGGTLKQLGHNVQAVRFYSASPPERLDPDRPTAAEPVAPEADPEGSPV</sequence>
<evidence type="ECO:0000256" key="1">
    <source>
        <dbReference type="SAM" id="MobiDB-lite"/>
    </source>
</evidence>
<name>A0A931SCA7_9BACT</name>
<comment type="caution">
    <text evidence="2">The sequence shown here is derived from an EMBL/GenBank/DDBJ whole genome shotgun (WGS) entry which is preliminary data.</text>
</comment>